<dbReference type="EMBL" id="JADBGQ010000007">
    <property type="protein sequence ID" value="KAG5389271.1"/>
    <property type="molecule type" value="Genomic_DNA"/>
</dbReference>
<protein>
    <submittedName>
        <fullName evidence="1">Uncharacterized protein</fullName>
    </submittedName>
</protein>
<name>A0ABQ7LVS4_BRACM</name>
<accession>A0ABQ7LVS4</accession>
<dbReference type="Proteomes" id="UP000823674">
    <property type="component" value="Chromosome A08"/>
</dbReference>
<proteinExistence type="predicted"/>
<feature type="non-terminal residue" evidence="1">
    <location>
        <position position="298"/>
    </location>
</feature>
<comment type="caution">
    <text evidence="1">The sequence shown here is derived from an EMBL/GenBank/DDBJ whole genome shotgun (WGS) entry which is preliminary data.</text>
</comment>
<evidence type="ECO:0000313" key="2">
    <source>
        <dbReference type="Proteomes" id="UP000823674"/>
    </source>
</evidence>
<organism evidence="1 2">
    <name type="scientific">Brassica rapa subsp. trilocularis</name>
    <dbReference type="NCBI Taxonomy" id="1813537"/>
    <lineage>
        <taxon>Eukaryota</taxon>
        <taxon>Viridiplantae</taxon>
        <taxon>Streptophyta</taxon>
        <taxon>Embryophyta</taxon>
        <taxon>Tracheophyta</taxon>
        <taxon>Spermatophyta</taxon>
        <taxon>Magnoliopsida</taxon>
        <taxon>eudicotyledons</taxon>
        <taxon>Gunneridae</taxon>
        <taxon>Pentapetalae</taxon>
        <taxon>rosids</taxon>
        <taxon>malvids</taxon>
        <taxon>Brassicales</taxon>
        <taxon>Brassicaceae</taxon>
        <taxon>Brassiceae</taxon>
        <taxon>Brassica</taxon>
    </lineage>
</organism>
<sequence length="298" mass="34717">MAIAKAILRLLFCSMFEDSRSDIFQTDLVVGWFFRDSSHESSISVVGSSLHHDEAVIRSSFVALMQNFWSDAPMVEMQQEYERRVGAVRMKRQKEFVESLIEKGNSSHQTTVVEGQVQGQLEVASEEDEDHAILEWEARLYDDVDIRQYGSFLQDDQTMEVSDTCLGKRSREELNEESIDKFPVGKMRMSAEFNALRQRNQTNSAVSIVEIRNQLDQAIRNSTVSTEYIQELRGKLNQAYRDEEEYWKLKSRNRWLNLGDRNTPFYHGLTKMRKSKNKILKMSDKYGVVHYQKETIAQ</sequence>
<reference evidence="1 2" key="1">
    <citation type="submission" date="2021-03" db="EMBL/GenBank/DDBJ databases">
        <authorList>
            <person name="King G.J."/>
            <person name="Bancroft I."/>
            <person name="Baten A."/>
            <person name="Bloomfield J."/>
            <person name="Borpatragohain P."/>
            <person name="He Z."/>
            <person name="Irish N."/>
            <person name="Irwin J."/>
            <person name="Liu K."/>
            <person name="Mauleon R.P."/>
            <person name="Moore J."/>
            <person name="Morris R."/>
            <person name="Ostergaard L."/>
            <person name="Wang B."/>
            <person name="Wells R."/>
        </authorList>
    </citation>
    <scope>NUCLEOTIDE SEQUENCE [LARGE SCALE GENOMIC DNA]</scope>
    <source>
        <strain evidence="1">R-o-18</strain>
        <tissue evidence="1">Leaf</tissue>
    </source>
</reference>
<keyword evidence="2" id="KW-1185">Reference proteome</keyword>
<gene>
    <name evidence="1" type="primary">A08g507080.1_BraROA</name>
    <name evidence="1" type="ORF">IGI04_030812</name>
</gene>
<evidence type="ECO:0000313" key="1">
    <source>
        <dbReference type="EMBL" id="KAG5389271.1"/>
    </source>
</evidence>